<accession>A0A0B0NZ19</accession>
<organism evidence="1 2">
    <name type="scientific">Gossypium arboreum</name>
    <name type="common">Tree cotton</name>
    <name type="synonym">Gossypium nanking</name>
    <dbReference type="NCBI Taxonomy" id="29729"/>
    <lineage>
        <taxon>Eukaryota</taxon>
        <taxon>Viridiplantae</taxon>
        <taxon>Streptophyta</taxon>
        <taxon>Embryophyta</taxon>
        <taxon>Tracheophyta</taxon>
        <taxon>Spermatophyta</taxon>
        <taxon>Magnoliopsida</taxon>
        <taxon>eudicotyledons</taxon>
        <taxon>Gunneridae</taxon>
        <taxon>Pentapetalae</taxon>
        <taxon>rosids</taxon>
        <taxon>malvids</taxon>
        <taxon>Malvales</taxon>
        <taxon>Malvaceae</taxon>
        <taxon>Malvoideae</taxon>
        <taxon>Gossypium</taxon>
    </lineage>
</organism>
<proteinExistence type="predicted"/>
<gene>
    <name evidence="1" type="ORF">F383_21477</name>
</gene>
<protein>
    <submittedName>
        <fullName evidence="1">Uncharacterized protein</fullName>
    </submittedName>
</protein>
<evidence type="ECO:0000313" key="1">
    <source>
        <dbReference type="EMBL" id="KHG18080.1"/>
    </source>
</evidence>
<sequence length="32" mass="3506">MVLIYMYDCCDVSPVMTCNPVLASNTGEGCYI</sequence>
<dbReference type="EMBL" id="KN409780">
    <property type="protein sequence ID" value="KHG18080.1"/>
    <property type="molecule type" value="Genomic_DNA"/>
</dbReference>
<dbReference type="AlphaFoldDB" id="A0A0B0NZ19"/>
<name>A0A0B0NZ19_GOSAR</name>
<keyword evidence="2" id="KW-1185">Reference proteome</keyword>
<evidence type="ECO:0000313" key="2">
    <source>
        <dbReference type="Proteomes" id="UP000032142"/>
    </source>
</evidence>
<reference evidence="2" key="1">
    <citation type="submission" date="2014-09" db="EMBL/GenBank/DDBJ databases">
        <authorList>
            <person name="Mudge J."/>
            <person name="Ramaraj T."/>
            <person name="Lindquist I.E."/>
            <person name="Bharti A.K."/>
            <person name="Sundararajan A."/>
            <person name="Cameron C.T."/>
            <person name="Woodward J.E."/>
            <person name="May G.D."/>
            <person name="Brubaker C."/>
            <person name="Broadhvest J."/>
            <person name="Wilkins T.A."/>
        </authorList>
    </citation>
    <scope>NUCLEOTIDE SEQUENCE</scope>
    <source>
        <strain evidence="2">cv. AKA8401</strain>
    </source>
</reference>
<dbReference type="Proteomes" id="UP000032142">
    <property type="component" value="Unassembled WGS sequence"/>
</dbReference>